<protein>
    <submittedName>
        <fullName evidence="4">Phage tail tape measure protein</fullName>
    </submittedName>
</protein>
<dbReference type="AlphaFoldDB" id="A0A2A3LWQ6"/>
<organism evidence="4 5">
    <name type="scientific">Pseudomonas plecoglossicida</name>
    <dbReference type="NCBI Taxonomy" id="70775"/>
    <lineage>
        <taxon>Bacteria</taxon>
        <taxon>Pseudomonadati</taxon>
        <taxon>Pseudomonadota</taxon>
        <taxon>Gammaproteobacteria</taxon>
        <taxon>Pseudomonadales</taxon>
        <taxon>Pseudomonadaceae</taxon>
        <taxon>Pseudomonas</taxon>
    </lineage>
</organism>
<feature type="domain" description="Bacteriophage tail tape measure C-terminal" evidence="3">
    <location>
        <begin position="675"/>
        <end position="748"/>
    </location>
</feature>
<accession>A0A2A3LWQ6</accession>
<feature type="coiled-coil region" evidence="1">
    <location>
        <begin position="514"/>
        <end position="576"/>
    </location>
</feature>
<evidence type="ECO:0000313" key="5">
    <source>
        <dbReference type="Proteomes" id="UP000218102"/>
    </source>
</evidence>
<evidence type="ECO:0000259" key="2">
    <source>
        <dbReference type="Pfam" id="PF06791"/>
    </source>
</evidence>
<gene>
    <name evidence="4" type="ORF">CMV24_27955</name>
</gene>
<proteinExistence type="predicted"/>
<dbReference type="InterPro" id="IPR006431">
    <property type="entry name" value="Phage_tape_meas_C"/>
</dbReference>
<evidence type="ECO:0000259" key="3">
    <source>
        <dbReference type="Pfam" id="PF09718"/>
    </source>
</evidence>
<dbReference type="Pfam" id="PF06791">
    <property type="entry name" value="TMP_2"/>
    <property type="match status" value="1"/>
</dbReference>
<feature type="domain" description="Bacteriophage tail tape measure N-terminal" evidence="2">
    <location>
        <begin position="77"/>
        <end position="281"/>
    </location>
</feature>
<dbReference type="InterPro" id="IPR009628">
    <property type="entry name" value="Phage_tape_measure_N"/>
</dbReference>
<keyword evidence="1" id="KW-0175">Coiled coil</keyword>
<dbReference type="NCBIfam" id="TIGR01541">
    <property type="entry name" value="tape_meas_lam_C"/>
    <property type="match status" value="1"/>
</dbReference>
<evidence type="ECO:0000313" key="4">
    <source>
        <dbReference type="EMBL" id="PBJ92307.1"/>
    </source>
</evidence>
<sequence length="907" mass="96975">MPGENMSQGDIAVLGIRVESGEAVAASEDLDRLAKSGERAEVAVGGVGPQAKASGVSIRDLSASAKSAEQAMDGYARQAQAAGMSTKAYVAALRGVPAQFTDIVVSLQGGMSPFTVLLQQGGQLKDQFGGIGPAVRALGSYVAGLASPFTLAGAAVAGLGVAYYKGSQEADEFRKSLILTGNAAGSNVGALADLSRQISTTVGTTGAAADVLVQLASNGKIAGDSFGAVATAALQMRDATGRAVEETVAEFVKIGKDPVAAARELNEQYNFLTASTYAQIQAMKDQGDTVGAAKLLTDTYAQTIDTRTKEITENLGWIEKAWRGVWGAAKGAGDAAMNFGRDKGLAEQLEDAQKTLVDLQSYPVGNPIVDKKRELAESTVKALQDQLKSQQSIDQAQENYRQRQRDSILSQETLNGQLRTTASNQDKLAARLKEINELAKKSAAGDGGRVYTEAELNQLRDAAREQFKDKPGPKGPTYREDAGTKALDQARQQYSVLQQQNGLIGAQRGEMQKLGEAGQALVRWEQQLADIKDKRVLTADQKSLLANQQQITAQLKKNAELEKEMQLRKVATEEAQKLAAFQANLNSQLQRASVGLDNNLAGMGLGDQAQQRLQERFSIEQQYQQQMDNLLQQRNEGRISESLYQKENAALQSALDQRLAKQEQYYQRVDELQSDWSVGARAAFGTYLEQARNVAGQTRTLFTNAFSNMEDSIVTFVKTGKLSFKDFADGVIEDLIRIQVRQAAVGFLGTAFGFLGGGSQALGQGTMTGFSEPLKQLSTGGYTGDGGKFEPKGVVHGGEFVLRKEVVAQPGMRNYLEGLNVRGYASGGFVTPRIASTATQTAASQPEVSTSSAPGIVQHISVQGTADDATLARIQQAAQKGAQDGYNLVLRDLKMNGPARQLIARNR</sequence>
<comment type="caution">
    <text evidence="4">The sequence shown here is derived from an EMBL/GenBank/DDBJ whole genome shotgun (WGS) entry which is preliminary data.</text>
</comment>
<dbReference type="Pfam" id="PF24622">
    <property type="entry name" value="TMP_4"/>
    <property type="match status" value="1"/>
</dbReference>
<name>A0A2A3LWQ6_PSEDL</name>
<dbReference type="EMBL" id="NTME01000054">
    <property type="protein sequence ID" value="PBJ92307.1"/>
    <property type="molecule type" value="Genomic_DNA"/>
</dbReference>
<dbReference type="Proteomes" id="UP000218102">
    <property type="component" value="Unassembled WGS sequence"/>
</dbReference>
<dbReference type="Pfam" id="PF09718">
    <property type="entry name" value="Tape_meas_lam_C"/>
    <property type="match status" value="1"/>
</dbReference>
<evidence type="ECO:0000256" key="1">
    <source>
        <dbReference type="SAM" id="Coils"/>
    </source>
</evidence>
<reference evidence="4 5" key="1">
    <citation type="submission" date="2017-09" db="EMBL/GenBank/DDBJ databases">
        <authorList>
            <person name="Ehlers B."/>
            <person name="Leendertz F.H."/>
        </authorList>
    </citation>
    <scope>NUCLEOTIDE SEQUENCE [LARGE SCALE GENOMIC DNA]</scope>
    <source>
        <strain evidence="4 5">DJ-1</strain>
    </source>
</reference>